<reference evidence="1 2" key="1">
    <citation type="submission" date="2024-08" db="EMBL/GenBank/DDBJ databases">
        <authorList>
            <person name="Cucini C."/>
            <person name="Frati F."/>
        </authorList>
    </citation>
    <scope>NUCLEOTIDE SEQUENCE [LARGE SCALE GENOMIC DNA]</scope>
</reference>
<proteinExistence type="predicted"/>
<organism evidence="1 2">
    <name type="scientific">Orchesella dallaii</name>
    <dbReference type="NCBI Taxonomy" id="48710"/>
    <lineage>
        <taxon>Eukaryota</taxon>
        <taxon>Metazoa</taxon>
        <taxon>Ecdysozoa</taxon>
        <taxon>Arthropoda</taxon>
        <taxon>Hexapoda</taxon>
        <taxon>Collembola</taxon>
        <taxon>Entomobryomorpha</taxon>
        <taxon>Entomobryoidea</taxon>
        <taxon>Orchesellidae</taxon>
        <taxon>Orchesellinae</taxon>
        <taxon>Orchesella</taxon>
    </lineage>
</organism>
<comment type="caution">
    <text evidence="1">The sequence shown here is derived from an EMBL/GenBank/DDBJ whole genome shotgun (WGS) entry which is preliminary data.</text>
</comment>
<dbReference type="EMBL" id="CAXLJM020000004">
    <property type="protein sequence ID" value="CAL8070120.1"/>
    <property type="molecule type" value="Genomic_DNA"/>
</dbReference>
<name>A0ABP1PKK5_9HEXA</name>
<evidence type="ECO:0000313" key="1">
    <source>
        <dbReference type="EMBL" id="CAL8070120.1"/>
    </source>
</evidence>
<protein>
    <submittedName>
        <fullName evidence="1">Uncharacterized protein</fullName>
    </submittedName>
</protein>
<keyword evidence="2" id="KW-1185">Reference proteome</keyword>
<dbReference type="Proteomes" id="UP001642540">
    <property type="component" value="Unassembled WGS sequence"/>
</dbReference>
<gene>
    <name evidence="1" type="ORF">ODALV1_LOCUS1083</name>
</gene>
<sequence>MIVCLVPSSVPHGAALHPHVEGKHYGSVGSQSGDSHIRVIDSRSGQMHHQQEYIIDPHHAHVNVQGIAHVRSGSSAYVTDKQSSQYRPVHQHAQQHVIQNHHTKPIPGNVPPHHYMMELGLFMA</sequence>
<evidence type="ECO:0000313" key="2">
    <source>
        <dbReference type="Proteomes" id="UP001642540"/>
    </source>
</evidence>
<accession>A0ABP1PKK5</accession>